<comment type="caution">
    <text evidence="2">The sequence shown here is derived from an EMBL/GenBank/DDBJ whole genome shotgun (WGS) entry which is preliminary data.</text>
</comment>
<protein>
    <submittedName>
        <fullName evidence="2">Glycosyltransferase family 2 protein</fullName>
    </submittedName>
</protein>
<dbReference type="InterPro" id="IPR029044">
    <property type="entry name" value="Nucleotide-diphossugar_trans"/>
</dbReference>
<dbReference type="SUPFAM" id="SSF53448">
    <property type="entry name" value="Nucleotide-diphospho-sugar transferases"/>
    <property type="match status" value="1"/>
</dbReference>
<accession>A0ABU9B3F7</accession>
<dbReference type="CDD" id="cd00761">
    <property type="entry name" value="Glyco_tranf_GTA_type"/>
    <property type="match status" value="1"/>
</dbReference>
<dbReference type="InterPro" id="IPR001173">
    <property type="entry name" value="Glyco_trans_2-like"/>
</dbReference>
<feature type="domain" description="Glycosyltransferase 2-like" evidence="1">
    <location>
        <begin position="6"/>
        <end position="133"/>
    </location>
</feature>
<dbReference type="RefSeq" id="WP_341372200.1">
    <property type="nucleotide sequence ID" value="NZ_JBBUTF010000001.1"/>
</dbReference>
<dbReference type="EMBL" id="JBBUTF010000001">
    <property type="protein sequence ID" value="MEK8024414.1"/>
    <property type="molecule type" value="Genomic_DNA"/>
</dbReference>
<name>A0ABU9B3F7_9BURK</name>
<gene>
    <name evidence="2" type="ORF">AACH11_00330</name>
</gene>
<evidence type="ECO:0000313" key="2">
    <source>
        <dbReference type="EMBL" id="MEK8024414.1"/>
    </source>
</evidence>
<reference evidence="2 3" key="1">
    <citation type="submission" date="2024-04" db="EMBL/GenBank/DDBJ databases">
        <title>Novel species of the genus Ideonella isolated from streams.</title>
        <authorList>
            <person name="Lu H."/>
        </authorList>
    </citation>
    <scope>NUCLEOTIDE SEQUENCE [LARGE SCALE GENOMIC DNA]</scope>
    <source>
        <strain evidence="2 3">BYS139W</strain>
    </source>
</reference>
<dbReference type="PANTHER" id="PTHR43685:SF2">
    <property type="entry name" value="GLYCOSYLTRANSFERASE 2-LIKE DOMAIN-CONTAINING PROTEIN"/>
    <property type="match status" value="1"/>
</dbReference>
<evidence type="ECO:0000259" key="1">
    <source>
        <dbReference type="Pfam" id="PF00535"/>
    </source>
</evidence>
<dbReference type="Proteomes" id="UP001368500">
    <property type="component" value="Unassembled WGS sequence"/>
</dbReference>
<organism evidence="2 3">
    <name type="scientific">Pseudaquabacterium rugosum</name>
    <dbReference type="NCBI Taxonomy" id="2984194"/>
    <lineage>
        <taxon>Bacteria</taxon>
        <taxon>Pseudomonadati</taxon>
        <taxon>Pseudomonadota</taxon>
        <taxon>Betaproteobacteria</taxon>
        <taxon>Burkholderiales</taxon>
        <taxon>Sphaerotilaceae</taxon>
        <taxon>Pseudaquabacterium</taxon>
    </lineage>
</organism>
<sequence length="335" mass="37079">MSAMISVIIATRDRPQLFGEALASVLAQRDADFELIVVNDGGDERHLPAYQAMWADARARLGERFSVHRLVHRPRGHGQSYSLNYGVSQATGSHVCFLDDDDRWTDDGHLARVGRAVAAPRADVPPADLYMANQEAWRVDGSRVGVLWIGGLQARLQSRGATADADGVLDVTLDDLMAIDGFCHLNALTVRRALWEQIGGMDEGIRWECDREVWLRLVEAARRMRHHPGVMSWHRVPDPTKALNMTTSLSTADKRVLQCLVLDKVLVRARHPAVIAHAREHKAWALKKLAADCAERGDWPLAGWYARQAFGAAPGLKWGLWTLQASLRGLGGRGA</sequence>
<keyword evidence="3" id="KW-1185">Reference proteome</keyword>
<dbReference type="PANTHER" id="PTHR43685">
    <property type="entry name" value="GLYCOSYLTRANSFERASE"/>
    <property type="match status" value="1"/>
</dbReference>
<dbReference type="Gene3D" id="3.90.550.10">
    <property type="entry name" value="Spore Coat Polysaccharide Biosynthesis Protein SpsA, Chain A"/>
    <property type="match status" value="1"/>
</dbReference>
<dbReference type="InterPro" id="IPR050834">
    <property type="entry name" value="Glycosyltransf_2"/>
</dbReference>
<proteinExistence type="predicted"/>
<evidence type="ECO:0000313" key="3">
    <source>
        <dbReference type="Proteomes" id="UP001368500"/>
    </source>
</evidence>
<dbReference type="Pfam" id="PF00535">
    <property type="entry name" value="Glycos_transf_2"/>
    <property type="match status" value="1"/>
</dbReference>